<keyword evidence="2" id="KW-1185">Reference proteome</keyword>
<dbReference type="RefSeq" id="XP_062714614.1">
    <property type="nucleotide sequence ID" value="XM_062858630.1"/>
</dbReference>
<dbReference type="Proteomes" id="UP000069940">
    <property type="component" value="Unassembled WGS sequence"/>
</dbReference>
<protein>
    <recommendedName>
        <fullName evidence="3">Secreted protein</fullName>
    </recommendedName>
</protein>
<proteinExistence type="predicted"/>
<dbReference type="EnsemblMetazoa" id="AALFPA23_014298.R20787">
    <property type="protein sequence ID" value="AALFPA23_014298.P20787"/>
    <property type="gene ID" value="AALFPA23_014298"/>
</dbReference>
<reference evidence="1" key="2">
    <citation type="submission" date="2025-05" db="UniProtKB">
        <authorList>
            <consortium name="EnsemblMetazoa"/>
        </authorList>
    </citation>
    <scope>IDENTIFICATION</scope>
    <source>
        <strain evidence="1">Foshan</strain>
    </source>
</reference>
<reference evidence="2" key="1">
    <citation type="journal article" date="2015" name="Proc. Natl. Acad. Sci. U.S.A.">
        <title>Genome sequence of the Asian Tiger mosquito, Aedes albopictus, reveals insights into its biology, genetics, and evolution.</title>
        <authorList>
            <person name="Chen X.G."/>
            <person name="Jiang X."/>
            <person name="Gu J."/>
            <person name="Xu M."/>
            <person name="Wu Y."/>
            <person name="Deng Y."/>
            <person name="Zhang C."/>
            <person name="Bonizzoni M."/>
            <person name="Dermauw W."/>
            <person name="Vontas J."/>
            <person name="Armbruster P."/>
            <person name="Huang X."/>
            <person name="Yang Y."/>
            <person name="Zhang H."/>
            <person name="He W."/>
            <person name="Peng H."/>
            <person name="Liu Y."/>
            <person name="Wu K."/>
            <person name="Chen J."/>
            <person name="Lirakis M."/>
            <person name="Topalis P."/>
            <person name="Van Leeuwen T."/>
            <person name="Hall A.B."/>
            <person name="Jiang X."/>
            <person name="Thorpe C."/>
            <person name="Mueller R.L."/>
            <person name="Sun C."/>
            <person name="Waterhouse R.M."/>
            <person name="Yan G."/>
            <person name="Tu Z.J."/>
            <person name="Fang X."/>
            <person name="James A.A."/>
        </authorList>
    </citation>
    <scope>NUCLEOTIDE SEQUENCE [LARGE SCALE GENOMIC DNA]</scope>
    <source>
        <strain evidence="2">Foshan</strain>
    </source>
</reference>
<dbReference type="CDD" id="cd09272">
    <property type="entry name" value="RNase_HI_RT_Ty1"/>
    <property type="match status" value="1"/>
</dbReference>
<name>A0ABM1Z274_AEDAL</name>
<accession>A0ABM1Z274</accession>
<dbReference type="PANTHER" id="PTHR11439">
    <property type="entry name" value="GAG-POL-RELATED RETROTRANSPOSON"/>
    <property type="match status" value="1"/>
</dbReference>
<organism evidence="1 2">
    <name type="scientific">Aedes albopictus</name>
    <name type="common">Asian tiger mosquito</name>
    <name type="synonym">Stegomyia albopicta</name>
    <dbReference type="NCBI Taxonomy" id="7160"/>
    <lineage>
        <taxon>Eukaryota</taxon>
        <taxon>Metazoa</taxon>
        <taxon>Ecdysozoa</taxon>
        <taxon>Arthropoda</taxon>
        <taxon>Hexapoda</taxon>
        <taxon>Insecta</taxon>
        <taxon>Pterygota</taxon>
        <taxon>Neoptera</taxon>
        <taxon>Endopterygota</taxon>
        <taxon>Diptera</taxon>
        <taxon>Nematocera</taxon>
        <taxon>Culicoidea</taxon>
        <taxon>Culicidae</taxon>
        <taxon>Culicinae</taxon>
        <taxon>Aedini</taxon>
        <taxon>Aedes</taxon>
        <taxon>Stegomyia</taxon>
    </lineage>
</organism>
<evidence type="ECO:0000313" key="2">
    <source>
        <dbReference type="Proteomes" id="UP000069940"/>
    </source>
</evidence>
<dbReference type="GeneID" id="134291181"/>
<sequence length="244" mass="27202">MDEGFLKVEDTSAALADETKYRSLVGALLYISVCARPDIAVSTAILGRKVSAPTDACWMAAKRVVRYLKATKHWRLVYSGSGGGLIGYTDADWAGDASSRKSTTGYVFCYANGAISWASRKQACVTLSSMESEYVALSEATQELVWLRRLMDEMGEREEGPTKVMEDNQSCITFVNSERISRRSKHIETKERFVKQQCELGVLKLEYCPTEHMVADVLTKPLGTTKQRKFSRMLGLITDRGAIR</sequence>
<evidence type="ECO:0000313" key="1">
    <source>
        <dbReference type="EnsemblMetazoa" id="AALFPA23_014298.P20787"/>
    </source>
</evidence>
<evidence type="ECO:0008006" key="3">
    <source>
        <dbReference type="Google" id="ProtNLM"/>
    </source>
</evidence>
<dbReference type="PANTHER" id="PTHR11439:SF467">
    <property type="entry name" value="INTEGRASE CATALYTIC DOMAIN-CONTAINING PROTEIN"/>
    <property type="match status" value="1"/>
</dbReference>